<feature type="compositionally biased region" description="Polar residues" evidence="1">
    <location>
        <begin position="1"/>
        <end position="15"/>
    </location>
</feature>
<protein>
    <submittedName>
        <fullName evidence="3">AtpZ/AtpI family protein</fullName>
    </submittedName>
</protein>
<accession>A0A9E6R730</accession>
<evidence type="ECO:0000313" key="3">
    <source>
        <dbReference type="EMBL" id="QZN98601.1"/>
    </source>
</evidence>
<dbReference type="Pfam" id="PF09527">
    <property type="entry name" value="ATPase_gene1"/>
    <property type="match status" value="1"/>
</dbReference>
<reference evidence="3" key="1">
    <citation type="submission" date="2021-08" db="EMBL/GenBank/DDBJ databases">
        <authorList>
            <person name="Zhang H."/>
            <person name="Xu M."/>
            <person name="Yu Z."/>
            <person name="Yang L."/>
            <person name="Cai Y."/>
        </authorList>
    </citation>
    <scope>NUCLEOTIDE SEQUENCE</scope>
    <source>
        <strain evidence="3">CHL1</strain>
    </source>
</reference>
<gene>
    <name evidence="3" type="ORF">K6K41_16360</name>
</gene>
<keyword evidence="2" id="KW-0472">Membrane</keyword>
<evidence type="ECO:0000256" key="2">
    <source>
        <dbReference type="SAM" id="Phobius"/>
    </source>
</evidence>
<dbReference type="Proteomes" id="UP000825701">
    <property type="component" value="Chromosome"/>
</dbReference>
<feature type="transmembrane region" description="Helical" evidence="2">
    <location>
        <begin position="85"/>
        <end position="106"/>
    </location>
</feature>
<dbReference type="EMBL" id="CP081869">
    <property type="protein sequence ID" value="QZN98601.1"/>
    <property type="molecule type" value="Genomic_DNA"/>
</dbReference>
<evidence type="ECO:0000313" key="4">
    <source>
        <dbReference type="Proteomes" id="UP000825701"/>
    </source>
</evidence>
<proteinExistence type="predicted"/>
<evidence type="ECO:0000256" key="1">
    <source>
        <dbReference type="SAM" id="MobiDB-lite"/>
    </source>
</evidence>
<keyword evidence="4" id="KW-1185">Reference proteome</keyword>
<name>A0A9E6R730_9HYPH</name>
<dbReference type="KEGG" id="cmet:K6K41_16360"/>
<feature type="compositionally biased region" description="Basic and acidic residues" evidence="1">
    <location>
        <begin position="16"/>
        <end position="50"/>
    </location>
</feature>
<feature type="region of interest" description="Disordered" evidence="1">
    <location>
        <begin position="1"/>
        <end position="54"/>
    </location>
</feature>
<sequence length="123" mass="12886">MTQGSEGSPTPNSSRTDGDLAERRERLAQELKRRSDLREAEDAGTRKPRSDASGLARALQLSSEFVAGVIAGGVVGWLFDHFLGTSPWGLIVFLLLGFAAGTLNVMRSAGLKSGPGGTTSEGP</sequence>
<keyword evidence="2" id="KW-0812">Transmembrane</keyword>
<organism evidence="3 4">
    <name type="scientific">Chenggangzhangella methanolivorans</name>
    <dbReference type="NCBI Taxonomy" id="1437009"/>
    <lineage>
        <taxon>Bacteria</taxon>
        <taxon>Pseudomonadati</taxon>
        <taxon>Pseudomonadota</taxon>
        <taxon>Alphaproteobacteria</taxon>
        <taxon>Hyphomicrobiales</taxon>
        <taxon>Methylopilaceae</taxon>
        <taxon>Chenggangzhangella</taxon>
    </lineage>
</organism>
<dbReference type="RefSeq" id="WP_261401538.1">
    <property type="nucleotide sequence ID" value="NZ_CP081869.1"/>
</dbReference>
<keyword evidence="2" id="KW-1133">Transmembrane helix</keyword>
<dbReference type="InterPro" id="IPR032820">
    <property type="entry name" value="ATPase_put"/>
</dbReference>
<feature type="transmembrane region" description="Helical" evidence="2">
    <location>
        <begin position="55"/>
        <end position="79"/>
    </location>
</feature>
<dbReference type="AlphaFoldDB" id="A0A9E6R730"/>